<feature type="transmembrane region" description="Helical" evidence="1">
    <location>
        <begin position="77"/>
        <end position="98"/>
    </location>
</feature>
<feature type="chain" id="PRO_5009582939" evidence="2">
    <location>
        <begin position="22"/>
        <end position="119"/>
    </location>
</feature>
<proteinExistence type="predicted"/>
<sequence length="119" mass="13097">MKYLRIISLIITFLAPFMASAAAAGAFDDVIDLLTIGLNTIIVFLFLVATVIFLFGVVRYISAGGEEDKQAEARNMIMWGIIFLAVMVAVWGFVNIVLDFVFGSEDPFDIRDSLGVPQQ</sequence>
<keyword evidence="1" id="KW-0472">Membrane</keyword>
<dbReference type="Proteomes" id="UP000177480">
    <property type="component" value="Unassembled WGS sequence"/>
</dbReference>
<name>A0A1G2G2F3_9BACT</name>
<dbReference type="Pfam" id="PF18895">
    <property type="entry name" value="T4SS_pilin"/>
    <property type="match status" value="1"/>
</dbReference>
<organism evidence="3 4">
    <name type="scientific">Candidatus Ryanbacteria bacterium RIFCSPHIGHO2_01_FULL_45_22</name>
    <dbReference type="NCBI Taxonomy" id="1802114"/>
    <lineage>
        <taxon>Bacteria</taxon>
        <taxon>Candidatus Ryaniibacteriota</taxon>
    </lineage>
</organism>
<dbReference type="AlphaFoldDB" id="A0A1G2G2F3"/>
<feature type="transmembrane region" description="Helical" evidence="1">
    <location>
        <begin position="36"/>
        <end position="57"/>
    </location>
</feature>
<evidence type="ECO:0000256" key="1">
    <source>
        <dbReference type="SAM" id="Phobius"/>
    </source>
</evidence>
<gene>
    <name evidence="3" type="ORF">A2719_05095</name>
</gene>
<comment type="caution">
    <text evidence="3">The sequence shown here is derived from an EMBL/GenBank/DDBJ whole genome shotgun (WGS) entry which is preliminary data.</text>
</comment>
<evidence type="ECO:0000313" key="4">
    <source>
        <dbReference type="Proteomes" id="UP000177480"/>
    </source>
</evidence>
<dbReference type="InterPro" id="IPR043993">
    <property type="entry name" value="T4SS_pilin"/>
</dbReference>
<dbReference type="EMBL" id="MHNK01000002">
    <property type="protein sequence ID" value="OGZ44476.1"/>
    <property type="molecule type" value="Genomic_DNA"/>
</dbReference>
<evidence type="ECO:0000313" key="3">
    <source>
        <dbReference type="EMBL" id="OGZ44476.1"/>
    </source>
</evidence>
<accession>A0A1G2G2F3</accession>
<reference evidence="3 4" key="1">
    <citation type="journal article" date="2016" name="Nat. Commun.">
        <title>Thousands of microbial genomes shed light on interconnected biogeochemical processes in an aquifer system.</title>
        <authorList>
            <person name="Anantharaman K."/>
            <person name="Brown C.T."/>
            <person name="Hug L.A."/>
            <person name="Sharon I."/>
            <person name="Castelle C.J."/>
            <person name="Probst A.J."/>
            <person name="Thomas B.C."/>
            <person name="Singh A."/>
            <person name="Wilkins M.J."/>
            <person name="Karaoz U."/>
            <person name="Brodie E.L."/>
            <person name="Williams K.H."/>
            <person name="Hubbard S.S."/>
            <person name="Banfield J.F."/>
        </authorList>
    </citation>
    <scope>NUCLEOTIDE SEQUENCE [LARGE SCALE GENOMIC DNA]</scope>
</reference>
<evidence type="ECO:0000256" key="2">
    <source>
        <dbReference type="SAM" id="SignalP"/>
    </source>
</evidence>
<protein>
    <submittedName>
        <fullName evidence="3">Uncharacterized protein</fullName>
    </submittedName>
</protein>
<keyword evidence="1" id="KW-0812">Transmembrane</keyword>
<feature type="signal peptide" evidence="2">
    <location>
        <begin position="1"/>
        <end position="21"/>
    </location>
</feature>
<dbReference type="STRING" id="1802114.A2719_05095"/>
<keyword evidence="1" id="KW-1133">Transmembrane helix</keyword>
<keyword evidence="2" id="KW-0732">Signal</keyword>